<dbReference type="Proteomes" id="UP001597024">
    <property type="component" value="Unassembled WGS sequence"/>
</dbReference>
<dbReference type="Pfam" id="PF19291">
    <property type="entry name" value="TREH_N"/>
    <property type="match status" value="1"/>
</dbReference>
<proteinExistence type="predicted"/>
<gene>
    <name evidence="2" type="ORF">ACFQ08_36340</name>
</gene>
<feature type="domain" description="Trehalase-like N-terminal" evidence="1">
    <location>
        <begin position="3"/>
        <end position="152"/>
    </location>
</feature>
<dbReference type="InterPro" id="IPR045582">
    <property type="entry name" value="Trehalase-like_N"/>
</dbReference>
<comment type="caution">
    <text evidence="2">The sequence shown here is derived from an EMBL/GenBank/DDBJ whole genome shotgun (WGS) entry which is preliminary data.</text>
</comment>
<name>A0ABW3E1Z3_9ACTN</name>
<feature type="non-terminal residue" evidence="2">
    <location>
        <position position="156"/>
    </location>
</feature>
<keyword evidence="3" id="KW-1185">Reference proteome</keyword>
<organism evidence="2 3">
    <name type="scientific">Streptosporangium algeriense</name>
    <dbReference type="NCBI Taxonomy" id="1682748"/>
    <lineage>
        <taxon>Bacteria</taxon>
        <taxon>Bacillati</taxon>
        <taxon>Actinomycetota</taxon>
        <taxon>Actinomycetes</taxon>
        <taxon>Streptosporangiales</taxon>
        <taxon>Streptosporangiaceae</taxon>
        <taxon>Streptosporangium</taxon>
    </lineage>
</organism>
<reference evidence="3" key="1">
    <citation type="journal article" date="2019" name="Int. J. Syst. Evol. Microbiol.">
        <title>The Global Catalogue of Microorganisms (GCM) 10K type strain sequencing project: providing services to taxonomists for standard genome sequencing and annotation.</title>
        <authorList>
            <consortium name="The Broad Institute Genomics Platform"/>
            <consortium name="The Broad Institute Genome Sequencing Center for Infectious Disease"/>
            <person name="Wu L."/>
            <person name="Ma J."/>
        </authorList>
    </citation>
    <scope>NUCLEOTIDE SEQUENCE [LARGE SCALE GENOMIC DNA]</scope>
    <source>
        <strain evidence="3">CCUG 62974</strain>
    </source>
</reference>
<evidence type="ECO:0000259" key="1">
    <source>
        <dbReference type="Pfam" id="PF19291"/>
    </source>
</evidence>
<evidence type="ECO:0000313" key="2">
    <source>
        <dbReference type="EMBL" id="MFD0890044.1"/>
    </source>
</evidence>
<accession>A0ABW3E1Z3</accession>
<protein>
    <submittedName>
        <fullName evidence="2">Trehalase-like domain-containing protein</fullName>
    </submittedName>
</protein>
<sequence length="156" mass="16865">MSTRPIGDHAMLSDCRSAALVTSDGSIDWLCLPRFDSPALFARLLDENAGHWSVRPARPVEVRRGYLEHSLVLETVFHGRDGTVVLRDALALGRGERGHALGTGSPGLLLREATCVEGRMTLEVEYAPRPEFGLVQPLMEPVPGGLVARGSANVLK</sequence>
<dbReference type="EMBL" id="JBHTHX010002183">
    <property type="protein sequence ID" value="MFD0890044.1"/>
    <property type="molecule type" value="Genomic_DNA"/>
</dbReference>
<evidence type="ECO:0000313" key="3">
    <source>
        <dbReference type="Proteomes" id="UP001597024"/>
    </source>
</evidence>